<dbReference type="InterPro" id="IPR018496">
    <property type="entry name" value="PsdUridine_synth_RsuA/RluB_CS"/>
</dbReference>
<feature type="compositionally biased region" description="Basic and acidic residues" evidence="5">
    <location>
        <begin position="173"/>
        <end position="239"/>
    </location>
</feature>
<dbReference type="Pfam" id="PF00849">
    <property type="entry name" value="PseudoU_synth_2"/>
    <property type="match status" value="1"/>
</dbReference>
<dbReference type="EC" id="5.4.99.-" evidence="4"/>
<keyword evidence="2 4" id="KW-0413">Isomerase</keyword>
<gene>
    <name evidence="7" type="ORF">EGI31_01675</name>
</gene>
<feature type="compositionally biased region" description="Basic and acidic residues" evidence="5">
    <location>
        <begin position="114"/>
        <end position="158"/>
    </location>
</feature>
<dbReference type="SMART" id="SM00363">
    <property type="entry name" value="S4"/>
    <property type="match status" value="1"/>
</dbReference>
<dbReference type="GO" id="GO:0000455">
    <property type="term" value="P:enzyme-directed rRNA pseudouridine synthesis"/>
    <property type="evidence" value="ECO:0007669"/>
    <property type="project" value="UniProtKB-ARBA"/>
</dbReference>
<dbReference type="Gene3D" id="3.30.70.1560">
    <property type="entry name" value="Alpha-L RNA-binding motif"/>
    <property type="match status" value="1"/>
</dbReference>
<feature type="compositionally biased region" description="Basic and acidic residues" evidence="5">
    <location>
        <begin position="1"/>
        <end position="16"/>
    </location>
</feature>
<dbReference type="Gene3D" id="3.10.290.10">
    <property type="entry name" value="RNA-binding S4 domain"/>
    <property type="match status" value="1"/>
</dbReference>
<protein>
    <recommendedName>
        <fullName evidence="4">Pseudouridine synthase</fullName>
        <ecNumber evidence="4">5.4.99.-</ecNumber>
    </recommendedName>
</protein>
<evidence type="ECO:0000313" key="8">
    <source>
        <dbReference type="Proteomes" id="UP001204144"/>
    </source>
</evidence>
<dbReference type="InterPro" id="IPR020094">
    <property type="entry name" value="TruA/RsuA/RluB/E/F_N"/>
</dbReference>
<evidence type="ECO:0000256" key="1">
    <source>
        <dbReference type="ARBA" id="ARBA00008348"/>
    </source>
</evidence>
<dbReference type="InterPro" id="IPR020103">
    <property type="entry name" value="PsdUridine_synth_cat_dom_sf"/>
</dbReference>
<feature type="compositionally biased region" description="Polar residues" evidence="5">
    <location>
        <begin position="240"/>
        <end position="250"/>
    </location>
</feature>
<dbReference type="SUPFAM" id="SSF55174">
    <property type="entry name" value="Alpha-L RNA-binding motif"/>
    <property type="match status" value="1"/>
</dbReference>
<dbReference type="GO" id="GO:0003723">
    <property type="term" value="F:RNA binding"/>
    <property type="evidence" value="ECO:0007669"/>
    <property type="project" value="UniProtKB-KW"/>
</dbReference>
<dbReference type="Proteomes" id="UP001204144">
    <property type="component" value="Unassembled WGS sequence"/>
</dbReference>
<dbReference type="InterPro" id="IPR002942">
    <property type="entry name" value="S4_RNA-bd"/>
</dbReference>
<dbReference type="InterPro" id="IPR000748">
    <property type="entry name" value="PsdUridine_synth_RsuA/RluB/E/F"/>
</dbReference>
<dbReference type="PROSITE" id="PS50889">
    <property type="entry name" value="S4"/>
    <property type="match status" value="1"/>
</dbReference>
<dbReference type="EMBL" id="RJUF01000002">
    <property type="protein sequence ID" value="MCP9761645.1"/>
    <property type="molecule type" value="Genomic_DNA"/>
</dbReference>
<dbReference type="InterPro" id="IPR050343">
    <property type="entry name" value="RsuA_PseudoU_synthase"/>
</dbReference>
<dbReference type="NCBIfam" id="TIGR00093">
    <property type="entry name" value="pseudouridine synthase"/>
    <property type="match status" value="1"/>
</dbReference>
<sequence>MRKRISEGRSNDRDSSKSSFGRPEFKRKEGGFSTEKRSFDKPFAKKDGFSKPTGGNEKFPKREFKPNNFGKPESGNDRFPKREFKPNTYGKPEGGNDRFPKRDFKSSTYGKPEGPSERFTKRDVENLGSRFPDRSAPRKDARPDAGRPTERFPKKEFKPNTYGKPSTGSSESRFPRKDDRFPRTENRSEGFPKREFGNRAEGGYKPREDSKGGFENKNERPNFERKAFARKENTSKPEFSKSNYGNNKNAKQAIRPNYEEDALKSKLPPKVRTKVESSETFTPTIRLNRYLANAGLCSRRDADEFIASGQITVNGEVITEMGYQVQATDVVKYGRKILNREKLVYVLLNKPKDFLTTTDDPEGRKTVMDLVQKACPERIYPVGRLDRATTGLLLMTNDGELAEKLSHPSNAMRKIYQAELDKKIEQEDFDKILEGIELEDGIIKADDLSVITPDRQVVGIEIHSGKNRIVRRIFEHLGYEVTKLDRTTYAGLTKKDLPRGNWRFLTEKEVIRLKYLI</sequence>
<reference evidence="7 8" key="1">
    <citation type="submission" date="2018-11" db="EMBL/GenBank/DDBJ databases">
        <title>Novel bacteria species description.</title>
        <authorList>
            <person name="Han J.-H."/>
        </authorList>
    </citation>
    <scope>NUCLEOTIDE SEQUENCE [LARGE SCALE GENOMIC DNA]</scope>
    <source>
        <strain evidence="7 8">KCTC23259</strain>
    </source>
</reference>
<dbReference type="GO" id="GO:0120159">
    <property type="term" value="F:rRNA pseudouridine synthase activity"/>
    <property type="evidence" value="ECO:0007669"/>
    <property type="project" value="UniProtKB-ARBA"/>
</dbReference>
<dbReference type="AlphaFoldDB" id="A0AAE3GZR4"/>
<dbReference type="InterPro" id="IPR036986">
    <property type="entry name" value="S4_RNA-bd_sf"/>
</dbReference>
<dbReference type="InterPro" id="IPR042092">
    <property type="entry name" value="PsdUridine_s_RsuA/RluB/E/F_cat"/>
</dbReference>
<keyword evidence="8" id="KW-1185">Reference proteome</keyword>
<evidence type="ECO:0000256" key="5">
    <source>
        <dbReference type="SAM" id="MobiDB-lite"/>
    </source>
</evidence>
<feature type="domain" description="RNA-binding S4" evidence="6">
    <location>
        <begin position="285"/>
        <end position="346"/>
    </location>
</feature>
<comment type="similarity">
    <text evidence="1 4">Belongs to the pseudouridine synthase RsuA family.</text>
</comment>
<dbReference type="PANTHER" id="PTHR47683:SF2">
    <property type="entry name" value="RNA-BINDING S4 DOMAIN-CONTAINING PROTEIN"/>
    <property type="match status" value="1"/>
</dbReference>
<name>A0AAE3GZR4_9BACT</name>
<dbReference type="RefSeq" id="WP_255035386.1">
    <property type="nucleotide sequence ID" value="NZ_RJUF01000002.1"/>
</dbReference>
<dbReference type="Gene3D" id="3.30.70.580">
    <property type="entry name" value="Pseudouridine synthase I, catalytic domain, N-terminal subdomain"/>
    <property type="match status" value="1"/>
</dbReference>
<feature type="region of interest" description="Disordered" evidence="5">
    <location>
        <begin position="1"/>
        <end position="276"/>
    </location>
</feature>
<feature type="compositionally biased region" description="Basic and acidic residues" evidence="5">
    <location>
        <begin position="94"/>
        <end position="105"/>
    </location>
</feature>
<feature type="compositionally biased region" description="Polar residues" evidence="5">
    <location>
        <begin position="163"/>
        <end position="172"/>
    </location>
</feature>
<evidence type="ECO:0000256" key="3">
    <source>
        <dbReference type="PROSITE-ProRule" id="PRU00182"/>
    </source>
</evidence>
<organism evidence="7 8">
    <name type="scientific">Lacihabitans soyangensis</name>
    <dbReference type="NCBI Taxonomy" id="869394"/>
    <lineage>
        <taxon>Bacteria</taxon>
        <taxon>Pseudomonadati</taxon>
        <taxon>Bacteroidota</taxon>
        <taxon>Cytophagia</taxon>
        <taxon>Cytophagales</taxon>
        <taxon>Leadbetterellaceae</taxon>
        <taxon>Lacihabitans</taxon>
    </lineage>
</organism>
<dbReference type="Pfam" id="PF01479">
    <property type="entry name" value="S4"/>
    <property type="match status" value="1"/>
</dbReference>
<proteinExistence type="inferred from homology"/>
<feature type="compositionally biased region" description="Basic and acidic residues" evidence="5">
    <location>
        <begin position="23"/>
        <end position="49"/>
    </location>
</feature>
<dbReference type="SUPFAM" id="SSF55120">
    <property type="entry name" value="Pseudouridine synthase"/>
    <property type="match status" value="1"/>
</dbReference>
<accession>A0AAE3GZR4</accession>
<evidence type="ECO:0000256" key="4">
    <source>
        <dbReference type="RuleBase" id="RU003887"/>
    </source>
</evidence>
<dbReference type="InterPro" id="IPR006145">
    <property type="entry name" value="PsdUridine_synth_RsuA/RluA"/>
</dbReference>
<evidence type="ECO:0000313" key="7">
    <source>
        <dbReference type="EMBL" id="MCP9761645.1"/>
    </source>
</evidence>
<feature type="compositionally biased region" description="Basic and acidic residues" evidence="5">
    <location>
        <begin position="74"/>
        <end position="85"/>
    </location>
</feature>
<dbReference type="CDD" id="cd02870">
    <property type="entry name" value="PseudoU_synth_RsuA_like"/>
    <property type="match status" value="1"/>
</dbReference>
<evidence type="ECO:0000256" key="2">
    <source>
        <dbReference type="ARBA" id="ARBA00023235"/>
    </source>
</evidence>
<dbReference type="PROSITE" id="PS01149">
    <property type="entry name" value="PSI_RSU"/>
    <property type="match status" value="1"/>
</dbReference>
<evidence type="ECO:0000259" key="6">
    <source>
        <dbReference type="SMART" id="SM00363"/>
    </source>
</evidence>
<dbReference type="CDD" id="cd00165">
    <property type="entry name" value="S4"/>
    <property type="match status" value="1"/>
</dbReference>
<keyword evidence="3" id="KW-0694">RNA-binding</keyword>
<comment type="caution">
    <text evidence="7">The sequence shown here is derived from an EMBL/GenBank/DDBJ whole genome shotgun (WGS) entry which is preliminary data.</text>
</comment>
<dbReference type="PANTHER" id="PTHR47683">
    <property type="entry name" value="PSEUDOURIDINE SYNTHASE FAMILY PROTEIN-RELATED"/>
    <property type="match status" value="1"/>
</dbReference>